<comment type="caution">
    <text evidence="6">The sequence shown here is derived from an EMBL/GenBank/DDBJ whole genome shotgun (WGS) entry which is preliminary data.</text>
</comment>
<dbReference type="PROSITE" id="PS00211">
    <property type="entry name" value="ABC_TRANSPORTER_1"/>
    <property type="match status" value="1"/>
</dbReference>
<dbReference type="Proteomes" id="UP000320813">
    <property type="component" value="Unassembled WGS sequence"/>
</dbReference>
<dbReference type="InterPro" id="IPR017871">
    <property type="entry name" value="ABC_transporter-like_CS"/>
</dbReference>
<evidence type="ECO:0000259" key="5">
    <source>
        <dbReference type="PROSITE" id="PS50893"/>
    </source>
</evidence>
<dbReference type="PANTHER" id="PTHR42798:SF2">
    <property type="entry name" value="ABC TRANSPORTER ATP-BINDING PROTEIN MG467-RELATED"/>
    <property type="match status" value="1"/>
</dbReference>
<dbReference type="InterPro" id="IPR003593">
    <property type="entry name" value="AAA+_ATPase"/>
</dbReference>
<dbReference type="PROSITE" id="PS50893">
    <property type="entry name" value="ABC_TRANSPORTER_2"/>
    <property type="match status" value="1"/>
</dbReference>
<dbReference type="SUPFAM" id="SSF52540">
    <property type="entry name" value="P-loop containing nucleoside triphosphate hydrolases"/>
    <property type="match status" value="1"/>
</dbReference>
<dbReference type="SMART" id="SM00382">
    <property type="entry name" value="AAA"/>
    <property type="match status" value="1"/>
</dbReference>
<dbReference type="PANTHER" id="PTHR42798">
    <property type="entry name" value="LIPOPROTEIN-RELEASING SYSTEM ATP-BINDING PROTEIN LOLD"/>
    <property type="match status" value="1"/>
</dbReference>
<sequence>MNKYHGIENQRSAGPAEPTSPAICLRKVSKIFKTGDETVSILDAADLEIKAGETFAITGESGTGKSTLLHIMGTLLKPDSGSVGYFENADIYGLTDKRLSEFRNENIGFVFQFHYLLNEFSCIENVAMPLYIRNEPKAKALKIARDYLCELGLEHRLNFKPYTLSGGEQQRAAIARALIGSPKVVLMDEPTGNLDPRHAEKLHEIIINLNKKYNKTLIVVTHDEEFSNMMGHKIKIVNGIIEHIN</sequence>
<dbReference type="GO" id="GO:0016887">
    <property type="term" value="F:ATP hydrolysis activity"/>
    <property type="evidence" value="ECO:0007669"/>
    <property type="project" value="InterPro"/>
</dbReference>
<reference evidence="6 7" key="1">
    <citation type="submission" date="2019-01" db="EMBL/GenBank/DDBJ databases">
        <title>Insights into ecological role of a new deltaproteobacterial order Candidatus Sinidesulfobacterales (Sva0485) by metagenomics and metatranscriptomics.</title>
        <authorList>
            <person name="Tan S."/>
            <person name="Liu J."/>
            <person name="Fang Y."/>
            <person name="Hedlund B.P."/>
            <person name="Lian Z.H."/>
            <person name="Huang L.Y."/>
            <person name="Li J.T."/>
            <person name="Huang L.N."/>
            <person name="Li W.J."/>
            <person name="Jiang H.C."/>
            <person name="Dong H.L."/>
            <person name="Shu W.S."/>
        </authorList>
    </citation>
    <scope>NUCLEOTIDE SEQUENCE [LARGE SCALE GENOMIC DNA]</scope>
    <source>
        <strain evidence="6">AP3</strain>
    </source>
</reference>
<keyword evidence="4 6" id="KW-0067">ATP-binding</keyword>
<name>A0A519BCV8_9DELT</name>
<dbReference type="Pfam" id="PF00005">
    <property type="entry name" value="ABC_tran"/>
    <property type="match status" value="1"/>
</dbReference>
<dbReference type="CDD" id="cd03255">
    <property type="entry name" value="ABC_MJ0796_LolCDE_FtsE"/>
    <property type="match status" value="1"/>
</dbReference>
<dbReference type="InterPro" id="IPR017911">
    <property type="entry name" value="MacB-like_ATP-bd"/>
</dbReference>
<organism evidence="6 7">
    <name type="scientific">Candidatus Acidulodesulfobacterium ferriphilum</name>
    <dbReference type="NCBI Taxonomy" id="2597223"/>
    <lineage>
        <taxon>Bacteria</taxon>
        <taxon>Deltaproteobacteria</taxon>
        <taxon>Candidatus Acidulodesulfobacterales</taxon>
        <taxon>Candidatus Acidulodesulfobacterium</taxon>
    </lineage>
</organism>
<dbReference type="InterPro" id="IPR003439">
    <property type="entry name" value="ABC_transporter-like_ATP-bd"/>
</dbReference>
<keyword evidence="2" id="KW-0813">Transport</keyword>
<protein>
    <submittedName>
        <fullName evidence="6">ABC transporter ATP-binding protein</fullName>
    </submittedName>
</protein>
<evidence type="ECO:0000313" key="7">
    <source>
        <dbReference type="Proteomes" id="UP000320813"/>
    </source>
</evidence>
<comment type="similarity">
    <text evidence="1">Belongs to the ABC transporter superfamily.</text>
</comment>
<dbReference type="EMBL" id="SGBD01000001">
    <property type="protein sequence ID" value="RZD15068.1"/>
    <property type="molecule type" value="Genomic_DNA"/>
</dbReference>
<evidence type="ECO:0000256" key="2">
    <source>
        <dbReference type="ARBA" id="ARBA00022448"/>
    </source>
</evidence>
<dbReference type="Gene3D" id="3.40.50.300">
    <property type="entry name" value="P-loop containing nucleotide triphosphate hydrolases"/>
    <property type="match status" value="1"/>
</dbReference>
<dbReference type="AlphaFoldDB" id="A0A519BCV8"/>
<dbReference type="GO" id="GO:0005524">
    <property type="term" value="F:ATP binding"/>
    <property type="evidence" value="ECO:0007669"/>
    <property type="project" value="UniProtKB-KW"/>
</dbReference>
<feature type="domain" description="ABC transporter" evidence="5">
    <location>
        <begin position="26"/>
        <end position="244"/>
    </location>
</feature>
<evidence type="ECO:0000256" key="4">
    <source>
        <dbReference type="ARBA" id="ARBA00022840"/>
    </source>
</evidence>
<proteinExistence type="inferred from homology"/>
<evidence type="ECO:0000256" key="3">
    <source>
        <dbReference type="ARBA" id="ARBA00022741"/>
    </source>
</evidence>
<evidence type="ECO:0000313" key="6">
    <source>
        <dbReference type="EMBL" id="RZD15068.1"/>
    </source>
</evidence>
<dbReference type="InterPro" id="IPR027417">
    <property type="entry name" value="P-loop_NTPase"/>
</dbReference>
<keyword evidence="3" id="KW-0547">Nucleotide-binding</keyword>
<gene>
    <name evidence="6" type="ORF">EVJ47_01990</name>
</gene>
<accession>A0A519BCV8</accession>
<evidence type="ECO:0000256" key="1">
    <source>
        <dbReference type="ARBA" id="ARBA00005417"/>
    </source>
</evidence>